<organism evidence="3 4">
    <name type="scientific">Homarus americanus</name>
    <name type="common">American lobster</name>
    <dbReference type="NCBI Taxonomy" id="6706"/>
    <lineage>
        <taxon>Eukaryota</taxon>
        <taxon>Metazoa</taxon>
        <taxon>Ecdysozoa</taxon>
        <taxon>Arthropoda</taxon>
        <taxon>Crustacea</taxon>
        <taxon>Multicrustacea</taxon>
        <taxon>Malacostraca</taxon>
        <taxon>Eumalacostraca</taxon>
        <taxon>Eucarida</taxon>
        <taxon>Decapoda</taxon>
        <taxon>Pleocyemata</taxon>
        <taxon>Astacidea</taxon>
        <taxon>Nephropoidea</taxon>
        <taxon>Nephropidae</taxon>
        <taxon>Homarus</taxon>
    </lineage>
</organism>
<sequence length="311" mass="35687">MLLKFVVVCVVVGVVTPALTVSGVQQMPKEWPCPIKSDIYPCICSYNQSYDLFMDCSAVENNDELEIAFRESEFPFLKYKEFKIVHDPNDEKNMLTNIGPDTLRELSFERIIITGTKLNEIADEAFHHSHDTLLSMDLSNNDLNSFPLESINEYSKLKIFKLDDNKFPELPEIPSDSLEVFSISGNPNLNIFQNAFQQAPLLREIYLARLQLKVLEPGLFLNLTHLAILDIHRNKLESLDEYSVATKEVSLQFVNVDDNLLTGIRHDAIHGKTTTRHTYSNTITIRHKYSKTIITRHTYSKTITTRHTHTQ</sequence>
<evidence type="ECO:0000313" key="4">
    <source>
        <dbReference type="Proteomes" id="UP000747542"/>
    </source>
</evidence>
<dbReference type="Pfam" id="PF13855">
    <property type="entry name" value="LRR_8"/>
    <property type="match status" value="1"/>
</dbReference>
<dbReference type="PANTHER" id="PTHR24373">
    <property type="entry name" value="SLIT RELATED LEUCINE-RICH REPEAT NEURONAL PROTEIN"/>
    <property type="match status" value="1"/>
</dbReference>
<dbReference type="SUPFAM" id="SSF52058">
    <property type="entry name" value="L domain-like"/>
    <property type="match status" value="1"/>
</dbReference>
<keyword evidence="1 2" id="KW-0732">Signal</keyword>
<accession>A0A8J5K063</accession>
<dbReference type="Gene3D" id="3.80.10.10">
    <property type="entry name" value="Ribonuclease Inhibitor"/>
    <property type="match status" value="1"/>
</dbReference>
<name>A0A8J5K063_HOMAM</name>
<dbReference type="GO" id="GO:0005615">
    <property type="term" value="C:extracellular space"/>
    <property type="evidence" value="ECO:0007669"/>
    <property type="project" value="TreeGrafter"/>
</dbReference>
<evidence type="ECO:0000313" key="3">
    <source>
        <dbReference type="EMBL" id="KAG7164083.1"/>
    </source>
</evidence>
<dbReference type="EMBL" id="JAHLQT010025733">
    <property type="protein sequence ID" value="KAG7164083.1"/>
    <property type="molecule type" value="Genomic_DNA"/>
</dbReference>
<protein>
    <submittedName>
        <fullName evidence="3">Oplophorus-luciferin 2-monooxygenase non-catalytic subunit-like 11</fullName>
    </submittedName>
</protein>
<dbReference type="PANTHER" id="PTHR24373:SF370">
    <property type="entry name" value="FISH-LIPS, ISOFORM E"/>
    <property type="match status" value="1"/>
</dbReference>
<proteinExistence type="predicted"/>
<dbReference type="InterPro" id="IPR050328">
    <property type="entry name" value="Dev_Immune_Receptor"/>
</dbReference>
<evidence type="ECO:0000256" key="2">
    <source>
        <dbReference type="SAM" id="SignalP"/>
    </source>
</evidence>
<gene>
    <name evidence="3" type="primary">Lucb-L11</name>
    <name evidence="3" type="ORF">Hamer_G020530</name>
</gene>
<evidence type="ECO:0000256" key="1">
    <source>
        <dbReference type="ARBA" id="ARBA00022729"/>
    </source>
</evidence>
<reference evidence="3" key="1">
    <citation type="journal article" date="2021" name="Sci. Adv.">
        <title>The American lobster genome reveals insights on longevity, neural, and immune adaptations.</title>
        <authorList>
            <person name="Polinski J.M."/>
            <person name="Zimin A.V."/>
            <person name="Clark K.F."/>
            <person name="Kohn A.B."/>
            <person name="Sadowski N."/>
            <person name="Timp W."/>
            <person name="Ptitsyn A."/>
            <person name="Khanna P."/>
            <person name="Romanova D.Y."/>
            <person name="Williams P."/>
            <person name="Greenwood S.J."/>
            <person name="Moroz L.L."/>
            <person name="Walt D.R."/>
            <person name="Bodnar A.G."/>
        </authorList>
    </citation>
    <scope>NUCLEOTIDE SEQUENCE</scope>
    <source>
        <strain evidence="3">GMGI-L3</strain>
    </source>
</reference>
<dbReference type="GO" id="GO:0031012">
    <property type="term" value="C:extracellular matrix"/>
    <property type="evidence" value="ECO:0007669"/>
    <property type="project" value="TreeGrafter"/>
</dbReference>
<comment type="caution">
    <text evidence="3">The sequence shown here is derived from an EMBL/GenBank/DDBJ whole genome shotgun (WGS) entry which is preliminary data.</text>
</comment>
<dbReference type="Proteomes" id="UP000747542">
    <property type="component" value="Unassembled WGS sequence"/>
</dbReference>
<dbReference type="InterPro" id="IPR001611">
    <property type="entry name" value="Leu-rich_rpt"/>
</dbReference>
<keyword evidence="4" id="KW-1185">Reference proteome</keyword>
<feature type="chain" id="PRO_5035242327" evidence="2">
    <location>
        <begin position="18"/>
        <end position="311"/>
    </location>
</feature>
<dbReference type="AlphaFoldDB" id="A0A8J5K063"/>
<dbReference type="InterPro" id="IPR032675">
    <property type="entry name" value="LRR_dom_sf"/>
</dbReference>
<feature type="signal peptide" evidence="2">
    <location>
        <begin position="1"/>
        <end position="17"/>
    </location>
</feature>